<evidence type="ECO:0000256" key="1">
    <source>
        <dbReference type="ARBA" id="ARBA00006484"/>
    </source>
</evidence>
<dbReference type="PANTHER" id="PTHR43976">
    <property type="entry name" value="SHORT CHAIN DEHYDROGENASE"/>
    <property type="match status" value="1"/>
</dbReference>
<accession>A0A8H7AN65</accession>
<dbReference type="InterPro" id="IPR036291">
    <property type="entry name" value="NAD(P)-bd_dom_sf"/>
</dbReference>
<dbReference type="SUPFAM" id="SSF51735">
    <property type="entry name" value="NAD(P)-binding Rossmann-fold domains"/>
    <property type="match status" value="1"/>
</dbReference>
<organism evidence="4 5">
    <name type="scientific">Endocarpon pusillum</name>
    <dbReference type="NCBI Taxonomy" id="364733"/>
    <lineage>
        <taxon>Eukaryota</taxon>
        <taxon>Fungi</taxon>
        <taxon>Dikarya</taxon>
        <taxon>Ascomycota</taxon>
        <taxon>Pezizomycotina</taxon>
        <taxon>Eurotiomycetes</taxon>
        <taxon>Chaetothyriomycetidae</taxon>
        <taxon>Verrucariales</taxon>
        <taxon>Verrucariaceae</taxon>
        <taxon>Endocarpon</taxon>
    </lineage>
</organism>
<protein>
    <submittedName>
        <fullName evidence="4">Uncharacterized protein</fullName>
    </submittedName>
</protein>
<evidence type="ECO:0000313" key="5">
    <source>
        <dbReference type="Proteomes" id="UP000606974"/>
    </source>
</evidence>
<dbReference type="EMBL" id="JAACFV010000013">
    <property type="protein sequence ID" value="KAF7512310.1"/>
    <property type="molecule type" value="Genomic_DNA"/>
</dbReference>
<reference evidence="4" key="1">
    <citation type="submission" date="2020-02" db="EMBL/GenBank/DDBJ databases">
        <authorList>
            <person name="Palmer J.M."/>
        </authorList>
    </citation>
    <scope>NUCLEOTIDE SEQUENCE</scope>
    <source>
        <strain evidence="4">EPUS1.4</strain>
        <tissue evidence="4">Thallus</tissue>
    </source>
</reference>
<keyword evidence="5" id="KW-1185">Reference proteome</keyword>
<dbReference type="Proteomes" id="UP000606974">
    <property type="component" value="Unassembled WGS sequence"/>
</dbReference>
<dbReference type="Gene3D" id="3.40.50.720">
    <property type="entry name" value="NAD(P)-binding Rossmann-like Domain"/>
    <property type="match status" value="1"/>
</dbReference>
<dbReference type="CDD" id="cd05374">
    <property type="entry name" value="17beta-HSD-like_SDR_c"/>
    <property type="match status" value="1"/>
</dbReference>
<dbReference type="OrthoDB" id="1274115at2759"/>
<dbReference type="InterPro" id="IPR051911">
    <property type="entry name" value="SDR_oxidoreductase"/>
</dbReference>
<dbReference type="GO" id="GO:0016491">
    <property type="term" value="F:oxidoreductase activity"/>
    <property type="evidence" value="ECO:0007669"/>
    <property type="project" value="UniProtKB-KW"/>
</dbReference>
<comment type="similarity">
    <text evidence="1 3">Belongs to the short-chain dehydrogenases/reductases (SDR) family.</text>
</comment>
<dbReference type="AlphaFoldDB" id="A0A8H7AN65"/>
<keyword evidence="2" id="KW-0560">Oxidoreductase</keyword>
<evidence type="ECO:0000313" key="4">
    <source>
        <dbReference type="EMBL" id="KAF7512310.1"/>
    </source>
</evidence>
<proteinExistence type="inferred from homology"/>
<name>A0A8H7AN65_9EURO</name>
<dbReference type="PRINTS" id="PR00081">
    <property type="entry name" value="GDHRDH"/>
</dbReference>
<dbReference type="Pfam" id="PF00106">
    <property type="entry name" value="adh_short"/>
    <property type="match status" value="1"/>
</dbReference>
<sequence length="284" mass="30011">MPSTQKVWLITGASSGLGQEIALAALKNGDTVVATARSAAKLAPLKQRGAITLTLDVRASDEVIGKVVGDIVKKNERIDILVNNAGYILAGGVEECNRKEVREQFETNVFGQLNVIRAVLPFMRACKSGVVANLGSIGSWQGSPAAGLYCASKACASILSESLRSEVAHLGIEVTAIEPGYFRTNFLSQGHKVHAARTIKDIKPGVDATLAGLEAYNHKQPGDPAKAAQVIVEALTKSGRCKGKALPARLPLGSDAIQFIGGVLDKQHKNLKEWGPLASTTDHK</sequence>
<comment type="caution">
    <text evidence="4">The sequence shown here is derived from an EMBL/GenBank/DDBJ whole genome shotgun (WGS) entry which is preliminary data.</text>
</comment>
<evidence type="ECO:0000256" key="3">
    <source>
        <dbReference type="RuleBase" id="RU000363"/>
    </source>
</evidence>
<evidence type="ECO:0000256" key="2">
    <source>
        <dbReference type="ARBA" id="ARBA00023002"/>
    </source>
</evidence>
<dbReference type="PRINTS" id="PR00080">
    <property type="entry name" value="SDRFAMILY"/>
</dbReference>
<dbReference type="PANTHER" id="PTHR43976:SF16">
    <property type="entry name" value="SHORT-CHAIN DEHYDROGENASE_REDUCTASE FAMILY PROTEIN"/>
    <property type="match status" value="1"/>
</dbReference>
<dbReference type="InterPro" id="IPR002347">
    <property type="entry name" value="SDR_fam"/>
</dbReference>
<gene>
    <name evidence="4" type="ORF">GJ744_001878</name>
</gene>